<sequence length="185" mass="20526">MLAHHSSLETRNINIWIVHMDAQVVPHSPCGPVFASDVEFPTRRHRKIWLPRPKTGPLELKSITGKMPVLDVGTVAKIKSGNIKVYPGIKRITSLGAEFVDGRKERFDAIILATGGRYVFGERRDAKGAIPKWMEKGEDGQYAVGFTRRGLLGASFDAKRVAEDIELPWTAEAPNLMDFSTSLSL</sequence>
<evidence type="ECO:0000256" key="7">
    <source>
        <dbReference type="ARBA" id="ARBA00023002"/>
    </source>
</evidence>
<dbReference type="InterPro" id="IPR036188">
    <property type="entry name" value="FAD/NAD-bd_sf"/>
</dbReference>
<evidence type="ECO:0000256" key="5">
    <source>
        <dbReference type="ARBA" id="ARBA00022827"/>
    </source>
</evidence>
<evidence type="ECO:0000256" key="2">
    <source>
        <dbReference type="ARBA" id="ARBA00004814"/>
    </source>
</evidence>
<comment type="pathway">
    <text evidence="2">Plant hormone metabolism; auxin biosynthesis.</text>
</comment>
<comment type="caution">
    <text evidence="12">The sequence shown here is derived from an EMBL/GenBank/DDBJ whole genome shotgun (WGS) entry which is preliminary data.</text>
</comment>
<dbReference type="Proteomes" id="UP001396334">
    <property type="component" value="Unassembled WGS sequence"/>
</dbReference>
<keyword evidence="4" id="KW-0285">Flavoprotein</keyword>
<comment type="cofactor">
    <cofactor evidence="1">
        <name>FAD</name>
        <dbReference type="ChEBI" id="CHEBI:57692"/>
    </cofactor>
</comment>
<proteinExistence type="inferred from homology"/>
<keyword evidence="8" id="KW-0503">Monooxygenase</keyword>
<evidence type="ECO:0000256" key="3">
    <source>
        <dbReference type="ARBA" id="ARBA00009183"/>
    </source>
</evidence>
<dbReference type="Gene3D" id="3.50.50.60">
    <property type="entry name" value="FAD/NAD(P)-binding domain"/>
    <property type="match status" value="1"/>
</dbReference>
<evidence type="ECO:0000256" key="11">
    <source>
        <dbReference type="ARBA" id="ARBA00047707"/>
    </source>
</evidence>
<evidence type="ECO:0000256" key="8">
    <source>
        <dbReference type="ARBA" id="ARBA00023033"/>
    </source>
</evidence>
<gene>
    <name evidence="12" type="ORF">V6N11_066758</name>
</gene>
<dbReference type="EC" id="1.14.13.168" evidence="10"/>
<keyword evidence="7" id="KW-0560">Oxidoreductase</keyword>
<organism evidence="12 13">
    <name type="scientific">Hibiscus sabdariffa</name>
    <name type="common">roselle</name>
    <dbReference type="NCBI Taxonomy" id="183260"/>
    <lineage>
        <taxon>Eukaryota</taxon>
        <taxon>Viridiplantae</taxon>
        <taxon>Streptophyta</taxon>
        <taxon>Embryophyta</taxon>
        <taxon>Tracheophyta</taxon>
        <taxon>Spermatophyta</taxon>
        <taxon>Magnoliopsida</taxon>
        <taxon>eudicotyledons</taxon>
        <taxon>Gunneridae</taxon>
        <taxon>Pentapetalae</taxon>
        <taxon>rosids</taxon>
        <taxon>malvids</taxon>
        <taxon>Malvales</taxon>
        <taxon>Malvaceae</taxon>
        <taxon>Malvoideae</taxon>
        <taxon>Hibiscus</taxon>
    </lineage>
</organism>
<evidence type="ECO:0000313" key="13">
    <source>
        <dbReference type="Proteomes" id="UP001396334"/>
    </source>
</evidence>
<dbReference type="PANTHER" id="PTHR43539:SF36">
    <property type="entry name" value="INDOLE-3-PYRUVATE MONOOXYGENASE YUCCA2"/>
    <property type="match status" value="1"/>
</dbReference>
<keyword evidence="13" id="KW-1185">Reference proteome</keyword>
<protein>
    <recommendedName>
        <fullName evidence="10">indole-3-pyruvate monooxygenase</fullName>
        <ecNumber evidence="10">1.14.13.168</ecNumber>
    </recommendedName>
</protein>
<evidence type="ECO:0000256" key="10">
    <source>
        <dbReference type="ARBA" id="ARBA00039148"/>
    </source>
</evidence>
<dbReference type="PANTHER" id="PTHR43539">
    <property type="entry name" value="FLAVIN-BINDING MONOOXYGENASE-LIKE PROTEIN (AFU_ORTHOLOGUE AFUA_4G09220)"/>
    <property type="match status" value="1"/>
</dbReference>
<evidence type="ECO:0000256" key="4">
    <source>
        <dbReference type="ARBA" id="ARBA00022630"/>
    </source>
</evidence>
<keyword evidence="5" id="KW-0274">FAD</keyword>
<reference evidence="12 13" key="1">
    <citation type="journal article" date="2024" name="G3 (Bethesda)">
        <title>Genome assembly of Hibiscus sabdariffa L. provides insights into metabolisms of medicinal natural products.</title>
        <authorList>
            <person name="Kim T."/>
        </authorList>
    </citation>
    <scope>NUCLEOTIDE SEQUENCE [LARGE SCALE GENOMIC DNA]</scope>
    <source>
        <strain evidence="12">TK-2024</strain>
        <tissue evidence="12">Old leaves</tissue>
    </source>
</reference>
<accession>A0ABR2SPI5</accession>
<keyword evidence="6" id="KW-0521">NADP</keyword>
<dbReference type="InterPro" id="IPR050982">
    <property type="entry name" value="Auxin_biosynth/cation_transpt"/>
</dbReference>
<dbReference type="EMBL" id="JBBPBN010000012">
    <property type="protein sequence ID" value="KAK9026899.1"/>
    <property type="molecule type" value="Genomic_DNA"/>
</dbReference>
<comment type="similarity">
    <text evidence="3">Belongs to the FMO family.</text>
</comment>
<evidence type="ECO:0000256" key="9">
    <source>
        <dbReference type="ARBA" id="ARBA00023070"/>
    </source>
</evidence>
<dbReference type="SUPFAM" id="SSF51905">
    <property type="entry name" value="FAD/NAD(P)-binding domain"/>
    <property type="match status" value="1"/>
</dbReference>
<evidence type="ECO:0000313" key="12">
    <source>
        <dbReference type="EMBL" id="KAK9026899.1"/>
    </source>
</evidence>
<evidence type="ECO:0000256" key="1">
    <source>
        <dbReference type="ARBA" id="ARBA00001974"/>
    </source>
</evidence>
<comment type="catalytic activity">
    <reaction evidence="11">
        <text>indole-3-pyruvate + NADPH + O2 + H(+) = (indol-3-yl)acetate + CO2 + NADP(+) + H2O</text>
        <dbReference type="Rhea" id="RHEA:34331"/>
        <dbReference type="ChEBI" id="CHEBI:15377"/>
        <dbReference type="ChEBI" id="CHEBI:15378"/>
        <dbReference type="ChEBI" id="CHEBI:15379"/>
        <dbReference type="ChEBI" id="CHEBI:16526"/>
        <dbReference type="ChEBI" id="CHEBI:17640"/>
        <dbReference type="ChEBI" id="CHEBI:30854"/>
        <dbReference type="ChEBI" id="CHEBI:57783"/>
        <dbReference type="ChEBI" id="CHEBI:58349"/>
        <dbReference type="EC" id="1.14.13.168"/>
    </reaction>
</comment>
<keyword evidence="9" id="KW-0073">Auxin biosynthesis</keyword>
<evidence type="ECO:0000256" key="6">
    <source>
        <dbReference type="ARBA" id="ARBA00022857"/>
    </source>
</evidence>
<name>A0ABR2SPI5_9ROSI</name>